<dbReference type="GO" id="GO:0003908">
    <property type="term" value="F:methylated-DNA-[protein]-cysteine S-methyltransferase activity"/>
    <property type="evidence" value="ECO:0007669"/>
    <property type="project" value="UniProtKB-EC"/>
</dbReference>
<sequence>MHYIHQYASPLGNITMASNGESLTGLWFNGQKYFADTLPAENREKELPIFEQTASWLDAYFRGDIPDFTPALHMDGSPFRQMVWEILLQIPHGKVVTYGDIARMIASKTGLKKPCLHKPLVVPSATIPFPSSSPATESSARREA</sequence>
<dbReference type="eggNOG" id="COG0350">
    <property type="taxonomic scope" value="Bacteria"/>
</dbReference>
<dbReference type="Gene3D" id="1.10.10.10">
    <property type="entry name" value="Winged helix-like DNA-binding domain superfamily/Winged helix DNA-binding domain"/>
    <property type="match status" value="1"/>
</dbReference>
<evidence type="ECO:0000259" key="2">
    <source>
        <dbReference type="Pfam" id="PF01035"/>
    </source>
</evidence>
<dbReference type="STRING" id="847.BRW83_1125"/>
<dbReference type="InterPro" id="IPR008332">
    <property type="entry name" value="MethylG_MeTrfase_N"/>
</dbReference>
<keyword evidence="1" id="KW-0227">DNA damage</keyword>
<evidence type="ECO:0000256" key="1">
    <source>
        <dbReference type="ARBA" id="ARBA00022763"/>
    </source>
</evidence>
<dbReference type="GO" id="GO:0006281">
    <property type="term" value="P:DNA repair"/>
    <property type="evidence" value="ECO:0007669"/>
    <property type="project" value="InterPro"/>
</dbReference>
<dbReference type="InterPro" id="IPR014048">
    <property type="entry name" value="MethylDNA_cys_MeTrfase_DNA-bd"/>
</dbReference>
<organism evidence="4 5">
    <name type="scientific">Oxalobacter formigenes OXCC13</name>
    <dbReference type="NCBI Taxonomy" id="556269"/>
    <lineage>
        <taxon>Bacteria</taxon>
        <taxon>Pseudomonadati</taxon>
        <taxon>Pseudomonadota</taxon>
        <taxon>Betaproteobacteria</taxon>
        <taxon>Burkholderiales</taxon>
        <taxon>Oxalobacteraceae</taxon>
        <taxon>Oxalobacter</taxon>
    </lineage>
</organism>
<gene>
    <name evidence="4" type="ORF">OFBG_01021</name>
</gene>
<dbReference type="CDD" id="cd06445">
    <property type="entry name" value="ATase"/>
    <property type="match status" value="1"/>
</dbReference>
<dbReference type="Gene3D" id="3.30.160.70">
    <property type="entry name" value="Methylated DNA-protein cysteine methyltransferase domain"/>
    <property type="match status" value="1"/>
</dbReference>
<dbReference type="InterPro" id="IPR036631">
    <property type="entry name" value="MGMT_N_sf"/>
</dbReference>
<protein>
    <submittedName>
        <fullName evidence="4">6-O-methylguanine DNA methyltransferase, DNA binding domain protein</fullName>
        <ecNumber evidence="4">2.1.1.63</ecNumber>
    </submittedName>
</protein>
<dbReference type="EMBL" id="GG658170">
    <property type="protein sequence ID" value="EEO29993.1"/>
    <property type="molecule type" value="Genomic_DNA"/>
</dbReference>
<evidence type="ECO:0000259" key="3">
    <source>
        <dbReference type="Pfam" id="PF02870"/>
    </source>
</evidence>
<dbReference type="GO" id="GO:0032259">
    <property type="term" value="P:methylation"/>
    <property type="evidence" value="ECO:0007669"/>
    <property type="project" value="UniProtKB-KW"/>
</dbReference>
<feature type="domain" description="Methylguanine DNA methyltransferase ribonuclease-like" evidence="3">
    <location>
        <begin position="4"/>
        <end position="68"/>
    </location>
</feature>
<evidence type="ECO:0000313" key="5">
    <source>
        <dbReference type="Proteomes" id="UP000005089"/>
    </source>
</evidence>
<accession>C3X9W7</accession>
<keyword evidence="4" id="KW-0808">Transferase</keyword>
<dbReference type="Pfam" id="PF01035">
    <property type="entry name" value="DNA_binding_1"/>
    <property type="match status" value="1"/>
</dbReference>
<keyword evidence="5" id="KW-1185">Reference proteome</keyword>
<keyword evidence="4" id="KW-0489">Methyltransferase</keyword>
<name>C3X9W7_OXAFO</name>
<evidence type="ECO:0000313" key="4">
    <source>
        <dbReference type="EMBL" id="EEO29993.1"/>
    </source>
</evidence>
<proteinExistence type="predicted"/>
<dbReference type="SUPFAM" id="SSF53155">
    <property type="entry name" value="Methylated DNA-protein cysteine methyltransferase domain"/>
    <property type="match status" value="1"/>
</dbReference>
<feature type="domain" description="Methylated-DNA-[protein]-cysteine S-methyltransferase DNA binding" evidence="2">
    <location>
        <begin position="78"/>
        <end position="109"/>
    </location>
</feature>
<reference evidence="4 5" key="1">
    <citation type="submission" date="2009-02" db="EMBL/GenBank/DDBJ databases">
        <title>The Genome Sequence of Oxalobacter formigenes OXCC13.</title>
        <authorList>
            <consortium name="The Broad Institute Genome Sequencing Platform"/>
            <person name="Ward D."/>
            <person name="Young S.K."/>
            <person name="Kodira C.D."/>
            <person name="Zeng Q."/>
            <person name="Koehrsen M."/>
            <person name="Alvarado L."/>
            <person name="Berlin A."/>
            <person name="Borenstein D."/>
            <person name="Chen Z."/>
            <person name="Engels R."/>
            <person name="Freedman E."/>
            <person name="Gellesch M."/>
            <person name="Goldberg J."/>
            <person name="Griggs A."/>
            <person name="Gujja S."/>
            <person name="Heiman D."/>
            <person name="Hepburn T."/>
            <person name="Howarth C."/>
            <person name="Jen D."/>
            <person name="Larson L."/>
            <person name="Lewis B."/>
            <person name="Mehta T."/>
            <person name="Park D."/>
            <person name="Pearson M."/>
            <person name="Roberts A."/>
            <person name="Saif S."/>
            <person name="Shea T."/>
            <person name="Shenoy N."/>
            <person name="Sisk P."/>
            <person name="Stolte C."/>
            <person name="Sykes S."/>
            <person name="Walk T."/>
            <person name="White J."/>
            <person name="Yandava C."/>
            <person name="Allison M.J."/>
            <person name="Lander E."/>
            <person name="Nusbaum C."/>
            <person name="Galagan J."/>
            <person name="Birren B."/>
        </authorList>
    </citation>
    <scope>NUCLEOTIDE SEQUENCE [LARGE SCALE GENOMIC DNA]</scope>
    <source>
        <strain evidence="4 5">OXCC13</strain>
    </source>
</reference>
<dbReference type="InterPro" id="IPR036388">
    <property type="entry name" value="WH-like_DNA-bd_sf"/>
</dbReference>
<dbReference type="HOGENOM" id="CLU_1794576_0_0_4"/>
<dbReference type="Proteomes" id="UP000005089">
    <property type="component" value="Unassembled WGS sequence"/>
</dbReference>
<dbReference type="EC" id="2.1.1.63" evidence="4"/>
<dbReference type="Pfam" id="PF02870">
    <property type="entry name" value="Methyltransf_1N"/>
    <property type="match status" value="1"/>
</dbReference>
<dbReference type="SUPFAM" id="SSF46767">
    <property type="entry name" value="Methylated DNA-protein cysteine methyltransferase, C-terminal domain"/>
    <property type="match status" value="1"/>
</dbReference>
<dbReference type="PANTHER" id="PTHR10815">
    <property type="entry name" value="METHYLATED-DNA--PROTEIN-CYSTEINE METHYLTRANSFERASE"/>
    <property type="match status" value="1"/>
</dbReference>
<dbReference type="AlphaFoldDB" id="C3X9W7"/>
<dbReference type="PANTHER" id="PTHR10815:SF5">
    <property type="entry name" value="METHYLATED-DNA--PROTEIN-CYSTEINE METHYLTRANSFERASE"/>
    <property type="match status" value="1"/>
</dbReference>
<dbReference type="InterPro" id="IPR036217">
    <property type="entry name" value="MethylDNA_cys_MeTrfase_DNAb"/>
</dbReference>